<feature type="signal peptide" evidence="6">
    <location>
        <begin position="1"/>
        <end position="20"/>
    </location>
</feature>
<evidence type="ECO:0000256" key="1">
    <source>
        <dbReference type="ARBA" id="ARBA00004906"/>
    </source>
</evidence>
<evidence type="ECO:0000256" key="2">
    <source>
        <dbReference type="ARBA" id="ARBA00022786"/>
    </source>
</evidence>
<dbReference type="SUPFAM" id="SSF50978">
    <property type="entry name" value="WD40 repeat-like"/>
    <property type="match status" value="1"/>
</dbReference>
<evidence type="ECO:0000256" key="3">
    <source>
        <dbReference type="ARBA" id="ARBA00038344"/>
    </source>
</evidence>
<dbReference type="GO" id="GO:0007095">
    <property type="term" value="P:mitotic G2 DNA damage checkpoint signaling"/>
    <property type="evidence" value="ECO:0007669"/>
    <property type="project" value="TreeGrafter"/>
</dbReference>
<name>A0A183V9V4_TOXCA</name>
<feature type="chain" id="PRO_5044553704" evidence="6">
    <location>
        <begin position="21"/>
        <end position="602"/>
    </location>
</feature>
<feature type="compositionally biased region" description="Basic and acidic residues" evidence="5">
    <location>
        <begin position="510"/>
        <end position="520"/>
    </location>
</feature>
<keyword evidence="4" id="KW-0853">WD repeat</keyword>
<dbReference type="SMART" id="SM00320">
    <property type="entry name" value="WD40"/>
    <property type="match status" value="6"/>
</dbReference>
<dbReference type="InterPro" id="IPR051865">
    <property type="entry name" value="WD-repeat_CDT2_adapter"/>
</dbReference>
<evidence type="ECO:0000256" key="6">
    <source>
        <dbReference type="SAM" id="SignalP"/>
    </source>
</evidence>
<feature type="region of interest" description="Disordered" evidence="5">
    <location>
        <begin position="233"/>
        <end position="252"/>
    </location>
</feature>
<organism evidence="8 9">
    <name type="scientific">Toxocara canis</name>
    <name type="common">Canine roundworm</name>
    <dbReference type="NCBI Taxonomy" id="6265"/>
    <lineage>
        <taxon>Eukaryota</taxon>
        <taxon>Metazoa</taxon>
        <taxon>Ecdysozoa</taxon>
        <taxon>Nematoda</taxon>
        <taxon>Chromadorea</taxon>
        <taxon>Rhabditida</taxon>
        <taxon>Spirurina</taxon>
        <taxon>Ascaridomorpha</taxon>
        <taxon>Ascaridoidea</taxon>
        <taxon>Toxocaridae</taxon>
        <taxon>Toxocara</taxon>
    </lineage>
</organism>
<dbReference type="Proteomes" id="UP000050794">
    <property type="component" value="Unassembled WGS sequence"/>
</dbReference>
<dbReference type="GO" id="GO:0005634">
    <property type="term" value="C:nucleus"/>
    <property type="evidence" value="ECO:0007669"/>
    <property type="project" value="TreeGrafter"/>
</dbReference>
<keyword evidence="6" id="KW-0732">Signal</keyword>
<feature type="region of interest" description="Disordered" evidence="5">
    <location>
        <begin position="482"/>
        <end position="527"/>
    </location>
</feature>
<dbReference type="PROSITE" id="PS50082">
    <property type="entry name" value="WD_REPEATS_2"/>
    <property type="match status" value="1"/>
</dbReference>
<dbReference type="InterPro" id="IPR036322">
    <property type="entry name" value="WD40_repeat_dom_sf"/>
</dbReference>
<evidence type="ECO:0000256" key="4">
    <source>
        <dbReference type="PROSITE-ProRule" id="PRU00221"/>
    </source>
</evidence>
<dbReference type="AlphaFoldDB" id="A0A183V9V4"/>
<dbReference type="EMBL" id="UYWY01024527">
    <property type="protein sequence ID" value="VDM48846.1"/>
    <property type="molecule type" value="Genomic_DNA"/>
</dbReference>
<dbReference type="PANTHER" id="PTHR22852:SF0">
    <property type="entry name" value="DENTICLELESS PROTEIN HOMOLOG"/>
    <property type="match status" value="1"/>
</dbReference>
<reference evidence="9" key="1">
    <citation type="submission" date="2016-06" db="UniProtKB">
        <authorList>
            <consortium name="WormBaseParasite"/>
        </authorList>
    </citation>
    <scope>IDENTIFICATION</scope>
</reference>
<accession>A0A183V9V4</accession>
<proteinExistence type="inferred from homology"/>
<reference evidence="7 8" key="2">
    <citation type="submission" date="2018-11" db="EMBL/GenBank/DDBJ databases">
        <authorList>
            <consortium name="Pathogen Informatics"/>
        </authorList>
    </citation>
    <scope>NUCLEOTIDE SEQUENCE [LARGE SCALE GENOMIC DNA]</scope>
</reference>
<comment type="similarity">
    <text evidence="3">Belongs to the WD repeat cdt2 family.</text>
</comment>
<evidence type="ECO:0000313" key="7">
    <source>
        <dbReference type="EMBL" id="VDM48846.1"/>
    </source>
</evidence>
<dbReference type="GO" id="GO:0030674">
    <property type="term" value="F:protein-macromolecule adaptor activity"/>
    <property type="evidence" value="ECO:0007669"/>
    <property type="project" value="TreeGrafter"/>
</dbReference>
<comment type="pathway">
    <text evidence="1">Protein modification; protein ubiquitination.</text>
</comment>
<dbReference type="WBParaSite" id="TCNE_0001752501-mRNA-1">
    <property type="protein sequence ID" value="TCNE_0001752501-mRNA-1"/>
    <property type="gene ID" value="TCNE_0001752501"/>
</dbReference>
<protein>
    <submittedName>
        <fullName evidence="9">WD_REPEATS_REGION domain-containing protein</fullName>
    </submittedName>
</protein>
<feature type="repeat" description="WD" evidence="4">
    <location>
        <begin position="174"/>
        <end position="207"/>
    </location>
</feature>
<evidence type="ECO:0000313" key="9">
    <source>
        <dbReference type="WBParaSite" id="TCNE_0001752501-mRNA-1"/>
    </source>
</evidence>
<keyword evidence="2" id="KW-0833">Ubl conjugation pathway</keyword>
<evidence type="ECO:0000313" key="8">
    <source>
        <dbReference type="Proteomes" id="UP000050794"/>
    </source>
</evidence>
<sequence length="602" mass="67169">MRSTFTVYRLFIFLLSYVNSLPGYVAYVLNGRGVLIACRNSSAISCLVMVLDSRSVHMQSDIELPDVPDSYFGNFCSRELLTSITVPFVCCRFSPEISSEGLLALGNEAGVLFIANVEHASSEENLFKRAMFVDVGCVLDVEFIFGRPSYLVAISGHSNVTLWDVDRGISVLRFVAHEGSVRALAVSSDSPDVFATGARDGTIYIWDQREKPKRGMTVEPVSMISSAHLFRPGRTTSLSASKKRTPSRAKEGPKGITSLAFLDANTLISASTSCQTGILFRDLRYWGSNIPVRTLEYPCSTAKRDFGVTSVCLDRWRSTLFASTTDSFIWEYAINSTKNIPVDVLRGVKRSSVGAFDMKLAASPISDHLTFGSGDRYALLWDLQEKRYFNNHPSSRRDKYYPYPKFVLGGHASEVSLAQFSCSARYIVSMDETTWRLWQFNGSRTEKEIGARPSGFEQVEYYSFQPSQGTSSQLERLSLTPTIPLSSKRKTPMASPFKSPFKSGSVARSIDGERSPDKKISKMSSSPLSPLPNICNVKPAKHSKFIRSARRLSFSPENVFTFENENDNVEVARRPKCAYHFKLGNISNFVLLYRSCHADEEL</sequence>
<keyword evidence="8" id="KW-1185">Reference proteome</keyword>
<dbReference type="Pfam" id="PF00400">
    <property type="entry name" value="WD40"/>
    <property type="match status" value="1"/>
</dbReference>
<gene>
    <name evidence="7" type="ORF">TCNE_LOCUS17525</name>
</gene>
<evidence type="ECO:0000256" key="5">
    <source>
        <dbReference type="SAM" id="MobiDB-lite"/>
    </source>
</evidence>
<dbReference type="InterPro" id="IPR015943">
    <property type="entry name" value="WD40/YVTN_repeat-like_dom_sf"/>
</dbReference>
<dbReference type="PROSITE" id="PS50294">
    <property type="entry name" value="WD_REPEATS_REGION"/>
    <property type="match status" value="1"/>
</dbReference>
<dbReference type="InterPro" id="IPR001680">
    <property type="entry name" value="WD40_rpt"/>
</dbReference>
<dbReference type="GO" id="GO:0043161">
    <property type="term" value="P:proteasome-mediated ubiquitin-dependent protein catabolic process"/>
    <property type="evidence" value="ECO:0007669"/>
    <property type="project" value="TreeGrafter"/>
</dbReference>
<dbReference type="Gene3D" id="2.130.10.10">
    <property type="entry name" value="YVTN repeat-like/Quinoprotein amine dehydrogenase"/>
    <property type="match status" value="2"/>
</dbReference>
<dbReference type="PANTHER" id="PTHR22852">
    <property type="entry name" value="LETHAL 2 DENTICLELESS PROTEIN RETINOIC ACID-REGULATED NUCLEAR MATRIX-ASSOCIATED PROTEIN"/>
    <property type="match status" value="1"/>
</dbReference>